<organism evidence="1 2">
    <name type="scientific">Rhizoctonia solani</name>
    <dbReference type="NCBI Taxonomy" id="456999"/>
    <lineage>
        <taxon>Eukaryota</taxon>
        <taxon>Fungi</taxon>
        <taxon>Dikarya</taxon>
        <taxon>Basidiomycota</taxon>
        <taxon>Agaricomycotina</taxon>
        <taxon>Agaricomycetes</taxon>
        <taxon>Cantharellales</taxon>
        <taxon>Ceratobasidiaceae</taxon>
        <taxon>Rhizoctonia</taxon>
    </lineage>
</organism>
<protein>
    <submittedName>
        <fullName evidence="1">ARM domain-containing protein</fullName>
    </submittedName>
</protein>
<dbReference type="RefSeq" id="XP_043179082.1">
    <property type="nucleotide sequence ID" value="XM_043320070.1"/>
</dbReference>
<reference evidence="1" key="1">
    <citation type="submission" date="2020-05" db="EMBL/GenBank/DDBJ databases">
        <title>Evolutionary and genomic comparisons of hybrid uninucleate and nonhybrid Rhizoctonia fungi.</title>
        <authorList>
            <person name="Li C."/>
            <person name="Chen X."/>
        </authorList>
    </citation>
    <scope>NUCLEOTIDE SEQUENCE</scope>
    <source>
        <strain evidence="1">AG-1 IA</strain>
    </source>
</reference>
<dbReference type="Proteomes" id="UP000650533">
    <property type="component" value="Chromosome 4"/>
</dbReference>
<dbReference type="GeneID" id="67022533"/>
<dbReference type="EMBL" id="CP059661">
    <property type="protein sequence ID" value="QRW18845.1"/>
    <property type="molecule type" value="Genomic_DNA"/>
</dbReference>
<dbReference type="AlphaFoldDB" id="A0A8H8NT49"/>
<gene>
    <name evidence="1" type="ORF">RhiXN_00251</name>
</gene>
<evidence type="ECO:0000313" key="2">
    <source>
        <dbReference type="Proteomes" id="UP000650533"/>
    </source>
</evidence>
<dbReference type="KEGG" id="rsx:RhiXN_00251"/>
<name>A0A8H8NT49_9AGAM</name>
<accession>A0A8H8NT49</accession>
<evidence type="ECO:0000313" key="1">
    <source>
        <dbReference type="EMBL" id="QRW18845.1"/>
    </source>
</evidence>
<proteinExistence type="predicted"/>
<sequence>MTTQIEQLPFAMQLFRESDDVYPGVGKVLQDGDESAKSLVLLDLDNLLFLSNVSKLRAYRYALDTLRHLLDNFPEGVQAAIDVGAVPILEPRRNPDNLFDRVGDVLGIIESHKDTR</sequence>